<keyword evidence="13" id="KW-1185">Reference proteome</keyword>
<evidence type="ECO:0000313" key="12">
    <source>
        <dbReference type="EMBL" id="GMT21775.1"/>
    </source>
</evidence>
<evidence type="ECO:0000256" key="2">
    <source>
        <dbReference type="ARBA" id="ARBA00005194"/>
    </source>
</evidence>
<evidence type="ECO:0000256" key="1">
    <source>
        <dbReference type="ARBA" id="ARBA00004141"/>
    </source>
</evidence>
<dbReference type="Proteomes" id="UP001432322">
    <property type="component" value="Unassembled WGS sequence"/>
</dbReference>
<keyword evidence="4" id="KW-0808">Transferase</keyword>
<name>A0AAV5VT73_9BILA</name>
<dbReference type="GO" id="GO:0016020">
    <property type="term" value="C:membrane"/>
    <property type="evidence" value="ECO:0007669"/>
    <property type="project" value="UniProtKB-SubCell"/>
</dbReference>
<evidence type="ECO:0000256" key="11">
    <source>
        <dbReference type="SAM" id="Phobius"/>
    </source>
</evidence>
<dbReference type="Pfam" id="PF01151">
    <property type="entry name" value="ELO"/>
    <property type="match status" value="1"/>
</dbReference>
<evidence type="ECO:0000256" key="4">
    <source>
        <dbReference type="ARBA" id="ARBA00022679"/>
    </source>
</evidence>
<feature type="transmembrane region" description="Helical" evidence="11">
    <location>
        <begin position="6"/>
        <end position="22"/>
    </location>
</feature>
<evidence type="ECO:0000256" key="8">
    <source>
        <dbReference type="ARBA" id="ARBA00023098"/>
    </source>
</evidence>
<evidence type="ECO:0000256" key="3">
    <source>
        <dbReference type="ARBA" id="ARBA00022516"/>
    </source>
</evidence>
<comment type="subcellular location">
    <subcellularLocation>
        <location evidence="1">Membrane</location>
        <topology evidence="1">Multi-pass membrane protein</topology>
    </subcellularLocation>
</comment>
<keyword evidence="6" id="KW-0276">Fatty acid metabolism</keyword>
<evidence type="ECO:0000313" key="13">
    <source>
        <dbReference type="Proteomes" id="UP001432322"/>
    </source>
</evidence>
<keyword evidence="8" id="KW-0443">Lipid metabolism</keyword>
<reference evidence="12" key="1">
    <citation type="submission" date="2023-10" db="EMBL/GenBank/DDBJ databases">
        <title>Genome assembly of Pristionchus species.</title>
        <authorList>
            <person name="Yoshida K."/>
            <person name="Sommer R.J."/>
        </authorList>
    </citation>
    <scope>NUCLEOTIDE SEQUENCE</scope>
    <source>
        <strain evidence="12">RS5133</strain>
    </source>
</reference>
<evidence type="ECO:0000256" key="5">
    <source>
        <dbReference type="ARBA" id="ARBA00022692"/>
    </source>
</evidence>
<keyword evidence="3" id="KW-0444">Lipid biosynthesis</keyword>
<comment type="caution">
    <text evidence="12">The sequence shown here is derived from an EMBL/GenBank/DDBJ whole genome shotgun (WGS) entry which is preliminary data.</text>
</comment>
<keyword evidence="7 11" id="KW-1133">Transmembrane helix</keyword>
<dbReference type="EMBL" id="BTSY01000004">
    <property type="protein sequence ID" value="GMT21775.1"/>
    <property type="molecule type" value="Genomic_DNA"/>
</dbReference>
<dbReference type="GO" id="GO:0006633">
    <property type="term" value="P:fatty acid biosynthetic process"/>
    <property type="evidence" value="ECO:0007669"/>
    <property type="project" value="UniProtKB-KW"/>
</dbReference>
<feature type="transmembrane region" description="Helical" evidence="11">
    <location>
        <begin position="34"/>
        <end position="56"/>
    </location>
</feature>
<keyword evidence="10" id="KW-0275">Fatty acid biosynthesis</keyword>
<evidence type="ECO:0000256" key="9">
    <source>
        <dbReference type="ARBA" id="ARBA00023136"/>
    </source>
</evidence>
<dbReference type="InterPro" id="IPR002076">
    <property type="entry name" value="ELO_fam"/>
</dbReference>
<organism evidence="12 13">
    <name type="scientific">Pristionchus fissidentatus</name>
    <dbReference type="NCBI Taxonomy" id="1538716"/>
    <lineage>
        <taxon>Eukaryota</taxon>
        <taxon>Metazoa</taxon>
        <taxon>Ecdysozoa</taxon>
        <taxon>Nematoda</taxon>
        <taxon>Chromadorea</taxon>
        <taxon>Rhabditida</taxon>
        <taxon>Rhabditina</taxon>
        <taxon>Diplogasteromorpha</taxon>
        <taxon>Diplogasteroidea</taxon>
        <taxon>Neodiplogasteridae</taxon>
        <taxon>Pristionchus</taxon>
    </lineage>
</organism>
<evidence type="ECO:0008006" key="14">
    <source>
        <dbReference type="Google" id="ProtNLM"/>
    </source>
</evidence>
<proteinExistence type="predicted"/>
<sequence length="94" mass="10729">MADHTAFTVQAAVMYVMTIFALQEFMRGRPAFKLALPFKIWNLSLAVMSGVCAVLMTPEYFDTLINKGYSGRLERRLFLLIKLVLIKNNILKTI</sequence>
<feature type="non-terminal residue" evidence="12">
    <location>
        <position position="94"/>
    </location>
</feature>
<evidence type="ECO:0000256" key="6">
    <source>
        <dbReference type="ARBA" id="ARBA00022832"/>
    </source>
</evidence>
<protein>
    <recommendedName>
        <fullName evidence="14">Very-long-chain 3-oxoacyl-CoA synthase</fullName>
    </recommendedName>
</protein>
<comment type="pathway">
    <text evidence="2">Lipid metabolism; fatty acid biosynthesis.</text>
</comment>
<evidence type="ECO:0000256" key="7">
    <source>
        <dbReference type="ARBA" id="ARBA00022989"/>
    </source>
</evidence>
<keyword evidence="9 11" id="KW-0472">Membrane</keyword>
<dbReference type="AlphaFoldDB" id="A0AAV5VT73"/>
<accession>A0AAV5VT73</accession>
<gene>
    <name evidence="12" type="ORF">PFISCL1PPCAC_13072</name>
</gene>
<keyword evidence="5 11" id="KW-0812">Transmembrane</keyword>
<dbReference type="GO" id="GO:0009922">
    <property type="term" value="F:fatty acid elongase activity"/>
    <property type="evidence" value="ECO:0007669"/>
    <property type="project" value="InterPro"/>
</dbReference>
<evidence type="ECO:0000256" key="10">
    <source>
        <dbReference type="ARBA" id="ARBA00023160"/>
    </source>
</evidence>